<dbReference type="InterPro" id="IPR014985">
    <property type="entry name" value="WbqC"/>
</dbReference>
<dbReference type="Pfam" id="PF08889">
    <property type="entry name" value="WbqC"/>
    <property type="match status" value="1"/>
</dbReference>
<protein>
    <submittedName>
        <fullName evidence="1">WbqC-like protein family protein</fullName>
    </submittedName>
</protein>
<keyword evidence="2" id="KW-1185">Reference proteome</keyword>
<dbReference type="OrthoDB" id="3611744at2"/>
<dbReference type="STRING" id="1123010.SAMN02745724_01238"/>
<proteinExistence type="predicted"/>
<evidence type="ECO:0000313" key="1">
    <source>
        <dbReference type="EMBL" id="SFC24297.1"/>
    </source>
</evidence>
<dbReference type="EMBL" id="FOLO01000006">
    <property type="protein sequence ID" value="SFC24297.1"/>
    <property type="molecule type" value="Genomic_DNA"/>
</dbReference>
<accession>A0A1I1HJQ0</accession>
<evidence type="ECO:0000313" key="2">
    <source>
        <dbReference type="Proteomes" id="UP000198862"/>
    </source>
</evidence>
<organism evidence="1 2">
    <name type="scientific">Pseudoalteromonas denitrificans DSM 6059</name>
    <dbReference type="NCBI Taxonomy" id="1123010"/>
    <lineage>
        <taxon>Bacteria</taxon>
        <taxon>Pseudomonadati</taxon>
        <taxon>Pseudomonadota</taxon>
        <taxon>Gammaproteobacteria</taxon>
        <taxon>Alteromonadales</taxon>
        <taxon>Pseudoalteromonadaceae</taxon>
        <taxon>Pseudoalteromonas</taxon>
    </lineage>
</organism>
<dbReference type="Proteomes" id="UP000198862">
    <property type="component" value="Unassembled WGS sequence"/>
</dbReference>
<dbReference type="AlphaFoldDB" id="A0A1I1HJQ0"/>
<dbReference type="RefSeq" id="WP_091981667.1">
    <property type="nucleotide sequence ID" value="NZ_FOLO01000006.1"/>
</dbReference>
<gene>
    <name evidence="1" type="ORF">SAMN02745724_01238</name>
</gene>
<name>A0A1I1HJQ0_9GAMM</name>
<sequence length="235" mass="27780">MITSINQPAYLPWLGYFERISNSTQHIVLDHVQFEKNSMVNRNKIKTAQGWCWLTIPLKTSGKFGDLALNKIEVNNTQKWQKKHWNSLYFNYKKSPFFALYAEELNHFYEKKWELLSDILKWQLTFFLNALEIKTPIIYSSEYDFQTTKSDLVLDICKNFKTQTYLSGPFGRDYLESELFIKNNINIAFHDYKHPTYQQMQGDFISHLCILDLLCNYGSNSINILKTQNIGHNCE</sequence>
<reference evidence="1 2" key="1">
    <citation type="submission" date="2016-10" db="EMBL/GenBank/DDBJ databases">
        <authorList>
            <person name="de Groot N.N."/>
        </authorList>
    </citation>
    <scope>NUCLEOTIDE SEQUENCE [LARGE SCALE GENOMIC DNA]</scope>
    <source>
        <strain evidence="1 2">DSM 6059</strain>
    </source>
</reference>